<comment type="similarity">
    <text evidence="2">Belongs to the TMEM134/TMEM230 family.</text>
</comment>
<feature type="transmembrane region" description="Helical" evidence="6">
    <location>
        <begin position="48"/>
        <end position="69"/>
    </location>
</feature>
<dbReference type="EMBL" id="BFEA01000074">
    <property type="protein sequence ID" value="GBG66476.1"/>
    <property type="molecule type" value="Genomic_DNA"/>
</dbReference>
<dbReference type="GO" id="GO:0012505">
    <property type="term" value="C:endomembrane system"/>
    <property type="evidence" value="ECO:0007669"/>
    <property type="project" value="TreeGrafter"/>
</dbReference>
<organism evidence="7 8">
    <name type="scientific">Chara braunii</name>
    <name type="common">Braun's stonewort</name>
    <dbReference type="NCBI Taxonomy" id="69332"/>
    <lineage>
        <taxon>Eukaryota</taxon>
        <taxon>Viridiplantae</taxon>
        <taxon>Streptophyta</taxon>
        <taxon>Charophyceae</taxon>
        <taxon>Charales</taxon>
        <taxon>Characeae</taxon>
        <taxon>Chara</taxon>
    </lineage>
</organism>
<dbReference type="PANTHER" id="PTHR15664:SF24">
    <property type="entry name" value="TRANSMEMBRANE PROTEIN 230"/>
    <property type="match status" value="1"/>
</dbReference>
<keyword evidence="5 6" id="KW-0472">Membrane</keyword>
<dbReference type="Proteomes" id="UP000265515">
    <property type="component" value="Unassembled WGS sequence"/>
</dbReference>
<evidence type="ECO:0000256" key="3">
    <source>
        <dbReference type="ARBA" id="ARBA00022692"/>
    </source>
</evidence>
<dbReference type="OrthoDB" id="5597044at2759"/>
<dbReference type="AlphaFoldDB" id="A0A388K8X6"/>
<sequence length="119" mass="13669">MGTRPSVRYSSLPQDEDSALRIYRTSDGPIEDLRYAYTLKEEIPWQSIFLAFFLLVFGTLFLILAHFLLTGHMKGESSQGFGFLVLGCLLFLPGFYETRIAYYAWRGMKGYSFSRIPAM</sequence>
<keyword evidence="8" id="KW-1185">Reference proteome</keyword>
<proteinExistence type="inferred from homology"/>
<evidence type="ECO:0000256" key="1">
    <source>
        <dbReference type="ARBA" id="ARBA00004141"/>
    </source>
</evidence>
<evidence type="ECO:0000313" key="8">
    <source>
        <dbReference type="Proteomes" id="UP000265515"/>
    </source>
</evidence>
<keyword evidence="3 6" id="KW-0812">Transmembrane</keyword>
<protein>
    <submittedName>
        <fullName evidence="7">Uncharacterized protein</fullName>
    </submittedName>
</protein>
<evidence type="ECO:0000256" key="6">
    <source>
        <dbReference type="SAM" id="Phobius"/>
    </source>
</evidence>
<dbReference type="InterPro" id="IPR044234">
    <property type="entry name" value="TMEM230"/>
</dbReference>
<name>A0A388K8X6_CHABU</name>
<accession>A0A388K8X6</accession>
<evidence type="ECO:0000256" key="2">
    <source>
        <dbReference type="ARBA" id="ARBA00007743"/>
    </source>
</evidence>
<gene>
    <name evidence="7" type="ORF">CBR_g61519</name>
</gene>
<dbReference type="GO" id="GO:0016020">
    <property type="term" value="C:membrane"/>
    <property type="evidence" value="ECO:0007669"/>
    <property type="project" value="UniProtKB-SubCell"/>
</dbReference>
<evidence type="ECO:0000256" key="5">
    <source>
        <dbReference type="ARBA" id="ARBA00023136"/>
    </source>
</evidence>
<dbReference type="PANTHER" id="PTHR15664">
    <property type="entry name" value="C20ORF30 PROTEIN"/>
    <property type="match status" value="1"/>
</dbReference>
<feature type="transmembrane region" description="Helical" evidence="6">
    <location>
        <begin position="81"/>
        <end position="105"/>
    </location>
</feature>
<evidence type="ECO:0000256" key="4">
    <source>
        <dbReference type="ARBA" id="ARBA00022989"/>
    </source>
</evidence>
<dbReference type="OMA" id="YHVFIAY"/>
<dbReference type="InterPro" id="IPR008590">
    <property type="entry name" value="TMEM_230/134"/>
</dbReference>
<comment type="caution">
    <text evidence="7">The sequence shown here is derived from an EMBL/GenBank/DDBJ whole genome shotgun (WGS) entry which is preliminary data.</text>
</comment>
<comment type="subcellular location">
    <subcellularLocation>
        <location evidence="1">Membrane</location>
        <topology evidence="1">Multi-pass membrane protein</topology>
    </subcellularLocation>
</comment>
<keyword evidence="4 6" id="KW-1133">Transmembrane helix</keyword>
<evidence type="ECO:0000313" key="7">
    <source>
        <dbReference type="EMBL" id="GBG66476.1"/>
    </source>
</evidence>
<reference evidence="7 8" key="1">
    <citation type="journal article" date="2018" name="Cell">
        <title>The Chara Genome: Secondary Complexity and Implications for Plant Terrestrialization.</title>
        <authorList>
            <person name="Nishiyama T."/>
            <person name="Sakayama H."/>
            <person name="Vries J.D."/>
            <person name="Buschmann H."/>
            <person name="Saint-Marcoux D."/>
            <person name="Ullrich K.K."/>
            <person name="Haas F.B."/>
            <person name="Vanderstraeten L."/>
            <person name="Becker D."/>
            <person name="Lang D."/>
            <person name="Vosolsobe S."/>
            <person name="Rombauts S."/>
            <person name="Wilhelmsson P.K.I."/>
            <person name="Janitza P."/>
            <person name="Kern R."/>
            <person name="Heyl A."/>
            <person name="Rumpler F."/>
            <person name="Villalobos L.I.A.C."/>
            <person name="Clay J.M."/>
            <person name="Skokan R."/>
            <person name="Toyoda A."/>
            <person name="Suzuki Y."/>
            <person name="Kagoshima H."/>
            <person name="Schijlen E."/>
            <person name="Tajeshwar N."/>
            <person name="Catarino B."/>
            <person name="Hetherington A.J."/>
            <person name="Saltykova A."/>
            <person name="Bonnot C."/>
            <person name="Breuninger H."/>
            <person name="Symeonidi A."/>
            <person name="Radhakrishnan G.V."/>
            <person name="Van Nieuwerburgh F."/>
            <person name="Deforce D."/>
            <person name="Chang C."/>
            <person name="Karol K.G."/>
            <person name="Hedrich R."/>
            <person name="Ulvskov P."/>
            <person name="Glockner G."/>
            <person name="Delwiche C.F."/>
            <person name="Petrasek J."/>
            <person name="Van de Peer Y."/>
            <person name="Friml J."/>
            <person name="Beilby M."/>
            <person name="Dolan L."/>
            <person name="Kohara Y."/>
            <person name="Sugano S."/>
            <person name="Fujiyama A."/>
            <person name="Delaux P.-M."/>
            <person name="Quint M."/>
            <person name="TheiBen G."/>
            <person name="Hagemann M."/>
            <person name="Harholt J."/>
            <person name="Dunand C."/>
            <person name="Zachgo S."/>
            <person name="Langdale J."/>
            <person name="Maumus F."/>
            <person name="Straeten D.V.D."/>
            <person name="Gould S.B."/>
            <person name="Rensing S.A."/>
        </authorList>
    </citation>
    <scope>NUCLEOTIDE SEQUENCE [LARGE SCALE GENOMIC DNA]</scope>
    <source>
        <strain evidence="7 8">S276</strain>
    </source>
</reference>
<dbReference type="Gramene" id="GBG66476">
    <property type="protein sequence ID" value="GBG66476"/>
    <property type="gene ID" value="CBR_g61519"/>
</dbReference>
<dbReference type="Pfam" id="PF05915">
    <property type="entry name" value="TMEM_230_134"/>
    <property type="match status" value="1"/>
</dbReference>